<dbReference type="PROSITE" id="PS51257">
    <property type="entry name" value="PROKAR_LIPOPROTEIN"/>
    <property type="match status" value="1"/>
</dbReference>
<dbReference type="GO" id="GO:0046872">
    <property type="term" value="F:metal ion binding"/>
    <property type="evidence" value="ECO:0007669"/>
    <property type="project" value="UniProtKB-KW"/>
</dbReference>
<evidence type="ECO:0000256" key="4">
    <source>
        <dbReference type="PIRSR" id="PIRSR603782-2"/>
    </source>
</evidence>
<feature type="domain" description="Thioredoxin" evidence="5">
    <location>
        <begin position="48"/>
        <end position="213"/>
    </location>
</feature>
<keyword evidence="7" id="KW-1185">Reference proteome</keyword>
<dbReference type="RefSeq" id="WP_144332414.1">
    <property type="nucleotide sequence ID" value="NZ_VLPL01000003.1"/>
</dbReference>
<dbReference type="PANTHER" id="PTHR12151:SF25">
    <property type="entry name" value="LINALOOL DEHYDRATASE_ISOMERASE DOMAIN-CONTAINING PROTEIN"/>
    <property type="match status" value="1"/>
</dbReference>
<dbReference type="Pfam" id="PF02630">
    <property type="entry name" value="SCO1-SenC"/>
    <property type="match status" value="1"/>
</dbReference>
<dbReference type="CDD" id="cd02968">
    <property type="entry name" value="SCO"/>
    <property type="match status" value="1"/>
</dbReference>
<dbReference type="Proteomes" id="UP000316008">
    <property type="component" value="Unassembled WGS sequence"/>
</dbReference>
<feature type="binding site" evidence="3">
    <location>
        <position position="86"/>
    </location>
    <ligand>
        <name>Cu cation</name>
        <dbReference type="ChEBI" id="CHEBI:23378"/>
    </ligand>
</feature>
<evidence type="ECO:0000256" key="2">
    <source>
        <dbReference type="ARBA" id="ARBA00023008"/>
    </source>
</evidence>
<reference evidence="6 7" key="1">
    <citation type="submission" date="2019-07" db="EMBL/GenBank/DDBJ databases">
        <authorList>
            <person name="Huq M.A."/>
        </authorList>
    </citation>
    <scope>NUCLEOTIDE SEQUENCE [LARGE SCALE GENOMIC DNA]</scope>
    <source>
        <strain evidence="6 7">MAH-3</strain>
    </source>
</reference>
<evidence type="ECO:0000256" key="1">
    <source>
        <dbReference type="ARBA" id="ARBA00010996"/>
    </source>
</evidence>
<dbReference type="AlphaFoldDB" id="A0A556N051"/>
<keyword evidence="3" id="KW-0479">Metal-binding</keyword>
<proteinExistence type="inferred from homology"/>
<evidence type="ECO:0000313" key="7">
    <source>
        <dbReference type="Proteomes" id="UP000316008"/>
    </source>
</evidence>
<evidence type="ECO:0000259" key="5">
    <source>
        <dbReference type="PROSITE" id="PS51352"/>
    </source>
</evidence>
<dbReference type="PANTHER" id="PTHR12151">
    <property type="entry name" value="ELECTRON TRANSPORT PROTIN SCO1/SENC FAMILY MEMBER"/>
    <property type="match status" value="1"/>
</dbReference>
<dbReference type="OrthoDB" id="9811998at2"/>
<dbReference type="InterPro" id="IPR003782">
    <property type="entry name" value="SCO1/SenC"/>
</dbReference>
<dbReference type="InterPro" id="IPR036249">
    <property type="entry name" value="Thioredoxin-like_sf"/>
</dbReference>
<name>A0A556N051_9FLAO</name>
<evidence type="ECO:0000313" key="6">
    <source>
        <dbReference type="EMBL" id="TSJ45458.1"/>
    </source>
</evidence>
<keyword evidence="2 3" id="KW-0186">Copper</keyword>
<protein>
    <submittedName>
        <fullName evidence="6">SCO family protein</fullName>
    </submittedName>
</protein>
<sequence length="222" mass="25089">MKRIIHVALIPILLTACKTEPEKKPKALPYFGNYDIVFSETDGVQSVDTIYPKIPAFSYLNQDSAVITSQSMKGKVWIANFFFTSCPSICPPMISQMKRLNILTRDLASEVQFMSFSIDPKTDQPHVLKAYIKNNGIQAKNWQFFTGDEAKTHRLGVMHFMVHADKDPMAAGGFAHSDGLVLVDREGYVRGVYRGTQTQDVDKLNKDLRKLLEIEYGINSKH</sequence>
<organism evidence="6 7">
    <name type="scientific">Fluviicola chungangensis</name>
    <dbReference type="NCBI Taxonomy" id="2597671"/>
    <lineage>
        <taxon>Bacteria</taxon>
        <taxon>Pseudomonadati</taxon>
        <taxon>Bacteroidota</taxon>
        <taxon>Flavobacteriia</taxon>
        <taxon>Flavobacteriales</taxon>
        <taxon>Crocinitomicaceae</taxon>
        <taxon>Fluviicola</taxon>
    </lineage>
</organism>
<dbReference type="SUPFAM" id="SSF52833">
    <property type="entry name" value="Thioredoxin-like"/>
    <property type="match status" value="1"/>
</dbReference>
<feature type="disulfide bond" description="Redox-active" evidence="4">
    <location>
        <begin position="86"/>
        <end position="90"/>
    </location>
</feature>
<gene>
    <name evidence="6" type="ORF">FO442_06800</name>
</gene>
<feature type="binding site" evidence="3">
    <location>
        <position position="176"/>
    </location>
    <ligand>
        <name>Cu cation</name>
        <dbReference type="ChEBI" id="CHEBI:23378"/>
    </ligand>
</feature>
<dbReference type="Gene3D" id="3.40.30.10">
    <property type="entry name" value="Glutaredoxin"/>
    <property type="match status" value="1"/>
</dbReference>
<dbReference type="InterPro" id="IPR013766">
    <property type="entry name" value="Thioredoxin_domain"/>
</dbReference>
<comment type="caution">
    <text evidence="6">The sequence shown here is derived from an EMBL/GenBank/DDBJ whole genome shotgun (WGS) entry which is preliminary data.</text>
</comment>
<evidence type="ECO:0000256" key="3">
    <source>
        <dbReference type="PIRSR" id="PIRSR603782-1"/>
    </source>
</evidence>
<comment type="similarity">
    <text evidence="1">Belongs to the SCO1/2 family.</text>
</comment>
<dbReference type="EMBL" id="VLPL01000003">
    <property type="protein sequence ID" value="TSJ45458.1"/>
    <property type="molecule type" value="Genomic_DNA"/>
</dbReference>
<accession>A0A556N051</accession>
<feature type="binding site" evidence="3">
    <location>
        <position position="90"/>
    </location>
    <ligand>
        <name>Cu cation</name>
        <dbReference type="ChEBI" id="CHEBI:23378"/>
    </ligand>
</feature>
<dbReference type="PROSITE" id="PS51352">
    <property type="entry name" value="THIOREDOXIN_2"/>
    <property type="match status" value="1"/>
</dbReference>
<keyword evidence="4" id="KW-1015">Disulfide bond</keyword>